<evidence type="ECO:0000256" key="5">
    <source>
        <dbReference type="ARBA" id="ARBA00022892"/>
    </source>
</evidence>
<dbReference type="Proteomes" id="UP000823561">
    <property type="component" value="Chromosome 11"/>
</dbReference>
<evidence type="ECO:0000256" key="4">
    <source>
        <dbReference type="ARBA" id="ARBA00022824"/>
    </source>
</evidence>
<name>A0AAV6GI96_9TELE</name>
<feature type="compositionally biased region" description="Basic and acidic residues" evidence="6">
    <location>
        <begin position="914"/>
        <end position="928"/>
    </location>
</feature>
<evidence type="ECO:0000256" key="1">
    <source>
        <dbReference type="ARBA" id="ARBA00004240"/>
    </source>
</evidence>
<proteinExistence type="inferred from homology"/>
<dbReference type="GO" id="GO:0016192">
    <property type="term" value="P:vesicle-mediated transport"/>
    <property type="evidence" value="ECO:0007669"/>
    <property type="project" value="UniProtKB-KW"/>
</dbReference>
<feature type="region of interest" description="Disordered" evidence="6">
    <location>
        <begin position="568"/>
        <end position="601"/>
    </location>
</feature>
<keyword evidence="3" id="KW-0813">Transport</keyword>
<feature type="region of interest" description="Disordered" evidence="6">
    <location>
        <begin position="1153"/>
        <end position="1178"/>
    </location>
</feature>
<evidence type="ECO:0000256" key="2">
    <source>
        <dbReference type="ARBA" id="ARBA00005927"/>
    </source>
</evidence>
<comment type="similarity">
    <text evidence="2">Belongs to the SEC16 family.</text>
</comment>
<feature type="compositionally biased region" description="Basic and acidic residues" evidence="6">
    <location>
        <begin position="1268"/>
        <end position="1278"/>
    </location>
</feature>
<comment type="caution">
    <text evidence="8">The sequence shown here is derived from an EMBL/GenBank/DDBJ whole genome shotgun (WGS) entry which is preliminary data.</text>
</comment>
<reference evidence="8" key="1">
    <citation type="submission" date="2020-10" db="EMBL/GenBank/DDBJ databases">
        <title>Chromosome-scale genome assembly of the Allis shad, Alosa alosa.</title>
        <authorList>
            <person name="Margot Z."/>
            <person name="Christophe K."/>
            <person name="Cabau C."/>
            <person name="Louis A."/>
            <person name="Berthelot C."/>
            <person name="Parey E."/>
            <person name="Roest Crollius H."/>
            <person name="Montfort J."/>
            <person name="Robinson-Rechavi M."/>
            <person name="Bucao C."/>
            <person name="Bouchez O."/>
            <person name="Gislard M."/>
            <person name="Lluch J."/>
            <person name="Milhes M."/>
            <person name="Lampietro C."/>
            <person name="Lopez Roques C."/>
            <person name="Donnadieu C."/>
            <person name="Braasch I."/>
            <person name="Desvignes T."/>
            <person name="Postlethwait J."/>
            <person name="Bobe J."/>
            <person name="Guiguen Y."/>
        </authorList>
    </citation>
    <scope>NUCLEOTIDE SEQUENCE</scope>
    <source>
        <strain evidence="8">M-15738</strain>
        <tissue evidence="8">Blood</tissue>
    </source>
</reference>
<accession>A0AAV6GI96</accession>
<comment type="subcellular location">
    <subcellularLocation>
        <location evidence="1">Endoplasmic reticulum</location>
    </subcellularLocation>
</comment>
<feature type="domain" description="Sec16 Sec23-binding" evidence="7">
    <location>
        <begin position="166"/>
        <end position="231"/>
    </location>
</feature>
<evidence type="ECO:0000256" key="3">
    <source>
        <dbReference type="ARBA" id="ARBA00022448"/>
    </source>
</evidence>
<dbReference type="GO" id="GO:0070973">
    <property type="term" value="P:protein localization to endoplasmic reticulum exit site"/>
    <property type="evidence" value="ECO:0007669"/>
    <property type="project" value="TreeGrafter"/>
</dbReference>
<feature type="compositionally biased region" description="Basic and acidic residues" evidence="6">
    <location>
        <begin position="1160"/>
        <end position="1171"/>
    </location>
</feature>
<keyword evidence="5" id="KW-0931">ER-Golgi transport</keyword>
<evidence type="ECO:0000313" key="8">
    <source>
        <dbReference type="EMBL" id="KAG5273357.1"/>
    </source>
</evidence>
<evidence type="ECO:0000313" key="9">
    <source>
        <dbReference type="Proteomes" id="UP000823561"/>
    </source>
</evidence>
<keyword evidence="9" id="KW-1185">Reference proteome</keyword>
<dbReference type="PANTHER" id="PTHR13402:SF6">
    <property type="entry name" value="SECRETORY 16, ISOFORM I"/>
    <property type="match status" value="1"/>
</dbReference>
<keyword evidence="4" id="KW-0256">Endoplasmic reticulum</keyword>
<gene>
    <name evidence="8" type="ORF">AALO_G00150460</name>
</gene>
<evidence type="ECO:0000259" key="7">
    <source>
        <dbReference type="Pfam" id="PF12931"/>
    </source>
</evidence>
<protein>
    <recommendedName>
        <fullName evidence="7">Sec16 Sec23-binding domain-containing protein</fullName>
    </recommendedName>
</protein>
<organism evidence="8 9">
    <name type="scientific">Alosa alosa</name>
    <name type="common">allis shad</name>
    <dbReference type="NCBI Taxonomy" id="278164"/>
    <lineage>
        <taxon>Eukaryota</taxon>
        <taxon>Metazoa</taxon>
        <taxon>Chordata</taxon>
        <taxon>Craniata</taxon>
        <taxon>Vertebrata</taxon>
        <taxon>Euteleostomi</taxon>
        <taxon>Actinopterygii</taxon>
        <taxon>Neopterygii</taxon>
        <taxon>Teleostei</taxon>
        <taxon>Clupei</taxon>
        <taxon>Clupeiformes</taxon>
        <taxon>Clupeoidei</taxon>
        <taxon>Clupeidae</taxon>
        <taxon>Alosa</taxon>
    </lineage>
</organism>
<feature type="region of interest" description="Disordered" evidence="6">
    <location>
        <begin position="746"/>
        <end position="780"/>
    </location>
</feature>
<dbReference type="InterPro" id="IPR024298">
    <property type="entry name" value="Sec16_Sec23-bd"/>
</dbReference>
<dbReference type="Pfam" id="PF12931">
    <property type="entry name" value="TPR_Sec16"/>
    <property type="match status" value="1"/>
</dbReference>
<feature type="region of interest" description="Disordered" evidence="6">
    <location>
        <begin position="1268"/>
        <end position="1315"/>
    </location>
</feature>
<dbReference type="Gene3D" id="1.25.40.1030">
    <property type="match status" value="1"/>
</dbReference>
<feature type="region of interest" description="Disordered" evidence="6">
    <location>
        <begin position="884"/>
        <end position="932"/>
    </location>
</feature>
<dbReference type="GO" id="GO:0007030">
    <property type="term" value="P:Golgi organization"/>
    <property type="evidence" value="ECO:0007669"/>
    <property type="project" value="TreeGrafter"/>
</dbReference>
<dbReference type="PANTHER" id="PTHR13402">
    <property type="entry name" value="RGPR-RELATED"/>
    <property type="match status" value="1"/>
</dbReference>
<sequence length="1400" mass="149475">MACHVTGRSAYPDNWRSVVGQRSPGQWHQGDCGSPQYYKVDPKDCRGFLGVQDNNDPPKSEVMAFLKGKALECLRDLSVEDRCSAYLCWQLTALLCQMNGNVTGNDIAELLLCKETAKLRQEEESTVYDLVDIDGKAKRRAKETLSVKAVDVSKPGDWSAASQRFRQLLCAGRAKEALEYAVQKALWGHAFRLASRMGTTELQRVVARFANSMEEGDPLRTLYQIESGRIPDVAPHCGENWYTHLASVLTAGSKGMMEASHFCFVAAQIQLGTLYKVPLKVEIDPDQRTPLVLEATKVPLAFKKEVTAAKAEDPTLADMEASVPISAGPAQVPIPAPMTITVPFGKVKQSYADHYHLNNETGQCIKTTLSAQEVKAVSPAPDVEAAQSQSLIEQKLLKPAADSVTGTPSLRGVNTVDLGKMKAVSPPVTAAFTKDDAPSFKQEMMVATAEVPPLADMEASVPISAGPAQVPIPAPMTITVPLGKVKQSYADHCHLNKLTVQVAPPNMLDLMAPMAIPDLIEDQDETKQCIKTTLSAQEVKAVSPAPDVEAAQSQPLIEQKLLEPAADSVTGTPSLRGVNTMDPGKMEAVSPPVTAASTKDDAPSFKQEVMVATAEVPPLADMEASVPISAGPAQVPIPAPMTITVPLGKVKQSYADHYHLNRPRGRYVDVFATSELTVQVAPPNMLDLMAPMAIPDLIEHQDETGQCIKTTLSAQEVKAVSPAPDVEAAQSQPLIEQKLLEPAADSVTGTPSLRGVNTVDPGKMEAVSPPVTAASTKDDAPSFKQEVTVATAEVPPLADMEASVPISAGPAQVPIPAPMTITVPLGKVKQSYADHYHLNNETGQCIKTTLSAQEVKAVSPAPDVEAAQSQPLIEQKLLEPAADSVTGTPSLRGVNTVDPGKMEAVSPPVTAASTKDDAPSFKQERAATAEDPPLADMEASMPASAGPAQVPIPAPMTITVPLGKVKQSYADHYHLNRPRGRYVDVFATSELTVQVAPPNMLDLMAPMAIPDLIEDQDETKQCIKTTLSAQEVKAVSPAPDVEAAQSQPLIEQKLLEPAADSVTGTPSLRGVNTVDPGKMEAVSPPVTAASTKDDAPSFKEVKAVSPAPDVEAAQSQPLIEQKLLEPAADSVTGTPSLRGVNTVDPGQIEAVSPPVTAASTKDDAPSFKQEETAANAEDPPLADMEAPQLQTLIDPLPVNTPKQPHVGPGSMKTVSPQVKTACTKNDEPSFKRYCRGWLSWIIPRKKEAHLPDDKNKSIFWDESKQKWVDRNEPEEKTKAVPPPPMGPPLMPPRNTGSPTGSGGPSTALPTNGPPVNMFRRIGNKNRYVDIMKPSGDNTKPVESFVSPSMLTLWTPVVKTNIFNPAQVCSGDMVESVTQLCPPLAELSRPPTETETVHDPA</sequence>
<dbReference type="EMBL" id="JADWDJ010000011">
    <property type="protein sequence ID" value="KAG5273357.1"/>
    <property type="molecule type" value="Genomic_DNA"/>
</dbReference>
<evidence type="ECO:0000256" key="6">
    <source>
        <dbReference type="SAM" id="MobiDB-lite"/>
    </source>
</evidence>
<feature type="compositionally biased region" description="Pro residues" evidence="6">
    <location>
        <begin position="1280"/>
        <end position="1291"/>
    </location>
</feature>
<dbReference type="GO" id="GO:0070971">
    <property type="term" value="C:endoplasmic reticulum exit site"/>
    <property type="evidence" value="ECO:0007669"/>
    <property type="project" value="TreeGrafter"/>
</dbReference>
<feature type="region of interest" description="Disordered" evidence="6">
    <location>
        <begin position="1061"/>
        <end position="1094"/>
    </location>
</feature>
<dbReference type="GO" id="GO:0012507">
    <property type="term" value="C:ER to Golgi transport vesicle membrane"/>
    <property type="evidence" value="ECO:0007669"/>
    <property type="project" value="TreeGrafter"/>
</dbReference>